<accession>A0A1H3N0G7</accession>
<proteinExistence type="predicted"/>
<evidence type="ECO:0000256" key="1">
    <source>
        <dbReference type="SAM" id="MobiDB-lite"/>
    </source>
</evidence>
<feature type="region of interest" description="Disordered" evidence="1">
    <location>
        <begin position="92"/>
        <end position="191"/>
    </location>
</feature>
<feature type="compositionally biased region" description="Low complexity" evidence="1">
    <location>
        <begin position="143"/>
        <end position="165"/>
    </location>
</feature>
<evidence type="ECO:0000313" key="2">
    <source>
        <dbReference type="EMBL" id="SDY81729.1"/>
    </source>
</evidence>
<feature type="compositionally biased region" description="Low complexity" evidence="1">
    <location>
        <begin position="99"/>
        <end position="112"/>
    </location>
</feature>
<evidence type="ECO:0000313" key="3">
    <source>
        <dbReference type="Proteomes" id="UP000242415"/>
    </source>
</evidence>
<gene>
    <name evidence="2" type="ORF">SAMN05444365_103577</name>
</gene>
<dbReference type="EMBL" id="FNPH01000003">
    <property type="protein sequence ID" value="SDY81729.1"/>
    <property type="molecule type" value="Genomic_DNA"/>
</dbReference>
<protein>
    <submittedName>
        <fullName evidence="2">Uncharacterized protein</fullName>
    </submittedName>
</protein>
<sequence length="506" mass="50937">MPTRVLLEGPEIEPLLAQVREEYGAGARIVNAEKVRVGGVGGFFAREHFELSVEVPDGVATPAPATPADAAGAGPIAPRSLDDLLNLAEAKEEQQPAVTPSTITPSQSTPVPGLATSPAGTSGPAKAPVRTPGAPSSAGASGFTPFVPPTVTATRTAAVRPAADTPAPPAATPATAGIPLTRPVPSTPPVPRASLVSTAGPAFADVMADLNSANLTTAASLALRPQAAPAVATPPVAAPAPATPAVVTSSAVTTPAVVTSSAVTTPAVVASSAVATRPPAVARLVDLGVPEPLAARVTGGDPYQEILDALAALPAPPRAPKRAGDVLVIAGELAHALPIAREVAQGLHLDPAKLLLVAPTTGGTGLHASRRISGPAEAHRRARTMHRAEVPHVVVVDAPITSSDDGWVRSISDALGATAVWAAVDATRKLADTARHLQLMGRVDATAVYATAACSDPAAVLGLNVPVALLERRPATAMAWATLLCERLRAAAGQLTNRLEVSYVTH</sequence>
<dbReference type="Proteomes" id="UP000242415">
    <property type="component" value="Unassembled WGS sequence"/>
</dbReference>
<keyword evidence="3" id="KW-1185">Reference proteome</keyword>
<reference evidence="3" key="1">
    <citation type="submission" date="2016-10" db="EMBL/GenBank/DDBJ databases">
        <authorList>
            <person name="Varghese N."/>
            <person name="Submissions S."/>
        </authorList>
    </citation>
    <scope>NUCLEOTIDE SEQUENCE [LARGE SCALE GENOMIC DNA]</scope>
    <source>
        <strain evidence="3">DSM 45245</strain>
    </source>
</reference>
<organism evidence="2 3">
    <name type="scientific">Micromonospora pattaloongensis</name>
    <dbReference type="NCBI Taxonomy" id="405436"/>
    <lineage>
        <taxon>Bacteria</taxon>
        <taxon>Bacillati</taxon>
        <taxon>Actinomycetota</taxon>
        <taxon>Actinomycetes</taxon>
        <taxon>Micromonosporales</taxon>
        <taxon>Micromonosporaceae</taxon>
        <taxon>Micromonospora</taxon>
    </lineage>
</organism>
<name>A0A1H3N0G7_9ACTN</name>
<feature type="compositionally biased region" description="Low complexity" evidence="1">
    <location>
        <begin position="172"/>
        <end position="184"/>
    </location>
</feature>
<dbReference type="STRING" id="405436.SAMN05444365_103577"/>
<dbReference type="AlphaFoldDB" id="A0A1H3N0G7"/>